<dbReference type="GO" id="GO:0032259">
    <property type="term" value="P:methylation"/>
    <property type="evidence" value="ECO:0007669"/>
    <property type="project" value="UniProtKB-KW"/>
</dbReference>
<evidence type="ECO:0000313" key="2">
    <source>
        <dbReference type="EMBL" id="MFL0196589.1"/>
    </source>
</evidence>
<gene>
    <name evidence="2" type="ORF">ACJDU8_13630</name>
</gene>
<dbReference type="Gene3D" id="3.40.50.150">
    <property type="entry name" value="Vaccinia Virus protein VP39"/>
    <property type="match status" value="1"/>
</dbReference>
<dbReference type="EC" id="2.1.1.-" evidence="2"/>
<dbReference type="Gene3D" id="3.90.550.10">
    <property type="entry name" value="Spore Coat Polysaccharide Biosynthesis Protein SpsA, Chain A"/>
    <property type="match status" value="1"/>
</dbReference>
<dbReference type="RefSeq" id="WP_406792697.1">
    <property type="nucleotide sequence ID" value="NZ_JBJHZX010000019.1"/>
</dbReference>
<dbReference type="InterPro" id="IPR029063">
    <property type="entry name" value="SAM-dependent_MTases_sf"/>
</dbReference>
<organism evidence="2 3">
    <name type="scientific">Candidatus Clostridium eludens</name>
    <dbReference type="NCBI Taxonomy" id="3381663"/>
    <lineage>
        <taxon>Bacteria</taxon>
        <taxon>Bacillati</taxon>
        <taxon>Bacillota</taxon>
        <taxon>Clostridia</taxon>
        <taxon>Eubacteriales</taxon>
        <taxon>Clostridiaceae</taxon>
        <taxon>Clostridium</taxon>
    </lineage>
</organism>
<keyword evidence="2" id="KW-0808">Transferase</keyword>
<proteinExistence type="predicted"/>
<keyword evidence="2" id="KW-0489">Methyltransferase</keyword>
<dbReference type="InterPro" id="IPR013216">
    <property type="entry name" value="Methyltransf_11"/>
</dbReference>
<dbReference type="Pfam" id="PF08241">
    <property type="entry name" value="Methyltransf_11"/>
    <property type="match status" value="1"/>
</dbReference>
<dbReference type="SUPFAM" id="SSF53335">
    <property type="entry name" value="S-adenosyl-L-methionine-dependent methyltransferases"/>
    <property type="match status" value="1"/>
</dbReference>
<evidence type="ECO:0000313" key="3">
    <source>
        <dbReference type="Proteomes" id="UP001623660"/>
    </source>
</evidence>
<dbReference type="InterPro" id="IPR029044">
    <property type="entry name" value="Nucleotide-diphossugar_trans"/>
</dbReference>
<feature type="domain" description="Methyltransferase type 11" evidence="1">
    <location>
        <begin position="344"/>
        <end position="456"/>
    </location>
</feature>
<comment type="caution">
    <text evidence="2">The sequence shown here is derived from an EMBL/GenBank/DDBJ whole genome shotgun (WGS) entry which is preliminary data.</text>
</comment>
<evidence type="ECO:0000259" key="1">
    <source>
        <dbReference type="Pfam" id="PF08241"/>
    </source>
</evidence>
<sequence>MNIYMIPFFINKENYDEDIDMAYQCLESLSYSKDVNLLIFNQGCLSNEELDAILQKFNFNYKLLGNGENVGITLSRYIGFRYIIENYSNIDYVTEAHVDMIFPPNWQDPLIDYLNSSEEPMISPEIVTNFSDEISSNDTISLKDKIKYLSTKGEDKITQGFVHPVIHKLSILKELCPYDVGFLTGTQGYEDDSILLGYNYYMGTGKKWVPKIYHKSCVYHKTLFQRFKLPNLSESFNKNYQGLKLEYGSYGLKELARIYPDNNFFVGEYHKSIVNPDIYRKYNKYIDENDLKRTSCINKKSSRFIVTTDEERTECLLKFPNDWWSRCYEYTWASNFSEENDICLDAACGAPHPFKFYLASICKDVYACDIDTDILNKNKILSRVSEYFDEEDVKKAAQYIDKIKFSNNSLANLPYEDNKFDKVYCISVIEHLPVGDIKKSINEFYRVLRKDGLLVLTIDYPTADLNFLVNCLKNTGFKFADSLDCKIYPNAIYSKLLGGLYCFRLLLKK</sequence>
<name>A0ABW8SKZ0_9CLOT</name>
<dbReference type="GO" id="GO:0008168">
    <property type="term" value="F:methyltransferase activity"/>
    <property type="evidence" value="ECO:0007669"/>
    <property type="project" value="UniProtKB-KW"/>
</dbReference>
<keyword evidence="3" id="KW-1185">Reference proteome</keyword>
<dbReference type="Proteomes" id="UP001623660">
    <property type="component" value="Unassembled WGS sequence"/>
</dbReference>
<dbReference type="SUPFAM" id="SSF53448">
    <property type="entry name" value="Nucleotide-diphospho-sugar transferases"/>
    <property type="match status" value="1"/>
</dbReference>
<protein>
    <submittedName>
        <fullName evidence="2">Class I SAM-dependent methyltransferase</fullName>
        <ecNumber evidence="2">2.1.1.-</ecNumber>
    </submittedName>
</protein>
<accession>A0ABW8SKZ0</accession>
<dbReference type="CDD" id="cd02440">
    <property type="entry name" value="AdoMet_MTases"/>
    <property type="match status" value="1"/>
</dbReference>
<dbReference type="EMBL" id="JBJHZX010000019">
    <property type="protein sequence ID" value="MFL0196589.1"/>
    <property type="molecule type" value="Genomic_DNA"/>
</dbReference>
<reference evidence="2 3" key="1">
    <citation type="submission" date="2024-11" db="EMBL/GenBank/DDBJ databases">
        <authorList>
            <person name="Heng Y.C."/>
            <person name="Lim A.C.H."/>
            <person name="Lee J.K.Y."/>
            <person name="Kittelmann S."/>
        </authorList>
    </citation>
    <scope>NUCLEOTIDE SEQUENCE [LARGE SCALE GENOMIC DNA]</scope>
    <source>
        <strain evidence="2 3">WILCCON 0269</strain>
    </source>
</reference>